<gene>
    <name evidence="3" type="ORF">SAMN05444008_102220</name>
</gene>
<feature type="compositionally biased region" description="Low complexity" evidence="1">
    <location>
        <begin position="27"/>
        <end position="42"/>
    </location>
</feature>
<keyword evidence="4" id="KW-1185">Reference proteome</keyword>
<feature type="chain" id="PRO_5012341169" evidence="2">
    <location>
        <begin position="25"/>
        <end position="54"/>
    </location>
</feature>
<feature type="region of interest" description="Disordered" evidence="1">
    <location>
        <begin position="22"/>
        <end position="54"/>
    </location>
</feature>
<proteinExistence type="predicted"/>
<dbReference type="AlphaFoldDB" id="A0A1M4VCQ0"/>
<evidence type="ECO:0000313" key="4">
    <source>
        <dbReference type="Proteomes" id="UP000184368"/>
    </source>
</evidence>
<keyword evidence="2" id="KW-0732">Signal</keyword>
<evidence type="ECO:0000256" key="2">
    <source>
        <dbReference type="SAM" id="SignalP"/>
    </source>
</evidence>
<evidence type="ECO:0000313" key="3">
    <source>
        <dbReference type="EMBL" id="SHE66726.1"/>
    </source>
</evidence>
<name>A0A1M4VCQ0_9BACT</name>
<dbReference type="EMBL" id="FQUO01000002">
    <property type="protein sequence ID" value="SHE66726.1"/>
    <property type="molecule type" value="Genomic_DNA"/>
</dbReference>
<dbReference type="PROSITE" id="PS51257">
    <property type="entry name" value="PROKAR_LIPOPROTEIN"/>
    <property type="match status" value="1"/>
</dbReference>
<protein>
    <submittedName>
        <fullName evidence="3">Uncharacterized protein</fullName>
    </submittedName>
</protein>
<dbReference type="Proteomes" id="UP000184368">
    <property type="component" value="Unassembled WGS sequence"/>
</dbReference>
<feature type="compositionally biased region" description="Polar residues" evidence="1">
    <location>
        <begin position="45"/>
        <end position="54"/>
    </location>
</feature>
<organism evidence="3 4">
    <name type="scientific">Cnuella takakiae</name>
    <dbReference type="NCBI Taxonomy" id="1302690"/>
    <lineage>
        <taxon>Bacteria</taxon>
        <taxon>Pseudomonadati</taxon>
        <taxon>Bacteroidota</taxon>
        <taxon>Chitinophagia</taxon>
        <taxon>Chitinophagales</taxon>
        <taxon>Chitinophagaceae</taxon>
        <taxon>Cnuella</taxon>
    </lineage>
</organism>
<dbReference type="RefSeq" id="WP_158069969.1">
    <property type="nucleotide sequence ID" value="NZ_FQUO01000002.1"/>
</dbReference>
<evidence type="ECO:0000256" key="1">
    <source>
        <dbReference type="SAM" id="MobiDB-lite"/>
    </source>
</evidence>
<reference evidence="3 4" key="1">
    <citation type="submission" date="2016-11" db="EMBL/GenBank/DDBJ databases">
        <authorList>
            <person name="Jaros S."/>
            <person name="Januszkiewicz K."/>
            <person name="Wedrychowicz H."/>
        </authorList>
    </citation>
    <scope>NUCLEOTIDE SEQUENCE [LARGE SCALE GENOMIC DNA]</scope>
    <source>
        <strain evidence="3 4">DSM 26897</strain>
    </source>
</reference>
<accession>A0A1M4VCQ0</accession>
<sequence>MKQMKYFFAALTIVALAAASCGNSGETSTTTPTDTVTQPVDTIKSDPSTFSDPH</sequence>
<feature type="signal peptide" evidence="2">
    <location>
        <begin position="1"/>
        <end position="24"/>
    </location>
</feature>